<evidence type="ECO:0000313" key="2">
    <source>
        <dbReference type="EMBL" id="RVW56572.1"/>
    </source>
</evidence>
<feature type="chain" id="PRO_5036108578" evidence="1">
    <location>
        <begin position="17"/>
        <end position="120"/>
    </location>
</feature>
<dbReference type="Proteomes" id="UP000288805">
    <property type="component" value="Unassembled WGS sequence"/>
</dbReference>
<protein>
    <submittedName>
        <fullName evidence="3">Uncharacterized protein</fullName>
    </submittedName>
</protein>
<organism evidence="3 4">
    <name type="scientific">Vitis vinifera</name>
    <name type="common">Grape</name>
    <dbReference type="NCBI Taxonomy" id="29760"/>
    <lineage>
        <taxon>Eukaryota</taxon>
        <taxon>Viridiplantae</taxon>
        <taxon>Streptophyta</taxon>
        <taxon>Embryophyta</taxon>
        <taxon>Tracheophyta</taxon>
        <taxon>Spermatophyta</taxon>
        <taxon>Magnoliopsida</taxon>
        <taxon>eudicotyledons</taxon>
        <taxon>Gunneridae</taxon>
        <taxon>Pentapetalae</taxon>
        <taxon>rosids</taxon>
        <taxon>Vitales</taxon>
        <taxon>Vitaceae</taxon>
        <taxon>Viteae</taxon>
        <taxon>Vitis</taxon>
    </lineage>
</organism>
<comment type="caution">
    <text evidence="3">The sequence shown here is derived from an EMBL/GenBank/DDBJ whole genome shotgun (WGS) entry which is preliminary data.</text>
</comment>
<dbReference type="AlphaFoldDB" id="A0A438G203"/>
<name>A0A438G203_VITVI</name>
<feature type="signal peptide" evidence="1">
    <location>
        <begin position="1"/>
        <end position="16"/>
    </location>
</feature>
<keyword evidence="1" id="KW-0732">Signal</keyword>
<reference evidence="3 4" key="1">
    <citation type="journal article" date="2018" name="PLoS Genet.">
        <title>Population sequencing reveals clonal diversity and ancestral inbreeding in the grapevine cultivar Chardonnay.</title>
        <authorList>
            <person name="Roach M.J."/>
            <person name="Johnson D.L."/>
            <person name="Bohlmann J."/>
            <person name="van Vuuren H.J."/>
            <person name="Jones S.J."/>
            <person name="Pretorius I.S."/>
            <person name="Schmidt S.A."/>
            <person name="Borneman A.R."/>
        </authorList>
    </citation>
    <scope>NUCLEOTIDE SEQUENCE [LARGE SCALE GENOMIC DNA]</scope>
    <source>
        <strain evidence="4">cv. Chardonnay</strain>
        <strain evidence="3">I10V1</strain>
        <tissue evidence="3">Leaf</tissue>
    </source>
</reference>
<dbReference type="EMBL" id="QGNW01001074">
    <property type="protein sequence ID" value="RVW56572.1"/>
    <property type="molecule type" value="Genomic_DNA"/>
</dbReference>
<proteinExistence type="predicted"/>
<accession>A0A438G203</accession>
<sequence>MLLTIVIFFSTTSGNGIDGSKSTASLTTEMTDFEWRQRLDEDMLELLLKDDNHNENSLEGLLKDDDHDECSLEGLLKDDNHDENILECLLKDDDNHKASRDDGDGYYRCYKRRRISAYDS</sequence>
<evidence type="ECO:0000313" key="3">
    <source>
        <dbReference type="EMBL" id="RVW66208.1"/>
    </source>
</evidence>
<evidence type="ECO:0000256" key="1">
    <source>
        <dbReference type="SAM" id="SignalP"/>
    </source>
</evidence>
<gene>
    <name evidence="3" type="ORF">CK203_047401</name>
    <name evidence="2" type="ORF">CK203_086749</name>
</gene>
<evidence type="ECO:0000313" key="4">
    <source>
        <dbReference type="Proteomes" id="UP000288805"/>
    </source>
</evidence>
<dbReference type="EMBL" id="QGNW01000683">
    <property type="protein sequence ID" value="RVW66208.1"/>
    <property type="molecule type" value="Genomic_DNA"/>
</dbReference>